<dbReference type="PANTHER" id="PTHR33452">
    <property type="entry name" value="OXIDOREDUCTASE CATD-RELATED"/>
    <property type="match status" value="1"/>
</dbReference>
<evidence type="ECO:0000256" key="3">
    <source>
        <dbReference type="ARBA" id="ARBA00022475"/>
    </source>
</evidence>
<evidence type="ECO:0000313" key="9">
    <source>
        <dbReference type="Proteomes" id="UP000646478"/>
    </source>
</evidence>
<proteinExistence type="inferred from homology"/>
<dbReference type="AlphaFoldDB" id="A0A916S0T9"/>
<keyword evidence="5 7" id="KW-1133">Transmembrane helix</keyword>
<name>A0A916S0T9_9HYPH</name>
<dbReference type="InterPro" id="IPR051907">
    <property type="entry name" value="DoxX-like_oxidoreductase"/>
</dbReference>
<reference evidence="8" key="1">
    <citation type="journal article" date="2014" name="Int. J. Syst. Evol. Microbiol.">
        <title>Complete genome sequence of Corynebacterium casei LMG S-19264T (=DSM 44701T), isolated from a smear-ripened cheese.</title>
        <authorList>
            <consortium name="US DOE Joint Genome Institute (JGI-PGF)"/>
            <person name="Walter F."/>
            <person name="Albersmeier A."/>
            <person name="Kalinowski J."/>
            <person name="Ruckert C."/>
        </authorList>
    </citation>
    <scope>NUCLEOTIDE SEQUENCE</scope>
    <source>
        <strain evidence="8">CGMCC 1.15082</strain>
    </source>
</reference>
<evidence type="ECO:0000256" key="7">
    <source>
        <dbReference type="SAM" id="Phobius"/>
    </source>
</evidence>
<evidence type="ECO:0000256" key="6">
    <source>
        <dbReference type="ARBA" id="ARBA00023136"/>
    </source>
</evidence>
<dbReference type="InterPro" id="IPR032808">
    <property type="entry name" value="DoxX"/>
</dbReference>
<evidence type="ECO:0000256" key="4">
    <source>
        <dbReference type="ARBA" id="ARBA00022692"/>
    </source>
</evidence>
<evidence type="ECO:0000313" key="8">
    <source>
        <dbReference type="EMBL" id="GGA78397.1"/>
    </source>
</evidence>
<keyword evidence="3" id="KW-1003">Cell membrane</keyword>
<organism evidence="8 9">
    <name type="scientific">Brucella endophytica</name>
    <dbReference type="NCBI Taxonomy" id="1963359"/>
    <lineage>
        <taxon>Bacteria</taxon>
        <taxon>Pseudomonadati</taxon>
        <taxon>Pseudomonadota</taxon>
        <taxon>Alphaproteobacteria</taxon>
        <taxon>Hyphomicrobiales</taxon>
        <taxon>Brucellaceae</taxon>
        <taxon>Brucella/Ochrobactrum group</taxon>
        <taxon>Brucella</taxon>
    </lineage>
</organism>
<feature type="transmembrane region" description="Helical" evidence="7">
    <location>
        <begin position="108"/>
        <end position="127"/>
    </location>
</feature>
<feature type="transmembrane region" description="Helical" evidence="7">
    <location>
        <begin position="78"/>
        <end position="96"/>
    </location>
</feature>
<sequence>MSGIASSNSYGNLLGRILLSSLFIPAGFSKLMALSGTAGYFASKGLPAPMIVAILVGALELFGGLAILVGFQTRIASILLGLFTIAAAFVAHMDFADQGQLINFQKNLAIAGGFFVLAAMGAGALSLDARRG</sequence>
<protein>
    <submittedName>
        <fullName evidence="8">Membrane protein</fullName>
    </submittedName>
</protein>
<keyword evidence="9" id="KW-1185">Reference proteome</keyword>
<keyword evidence="6 7" id="KW-0472">Membrane</keyword>
<comment type="subcellular location">
    <subcellularLocation>
        <location evidence="1">Cell membrane</location>
        <topology evidence="1">Multi-pass membrane protein</topology>
    </subcellularLocation>
</comment>
<reference evidence="8" key="2">
    <citation type="submission" date="2020-09" db="EMBL/GenBank/DDBJ databases">
        <authorList>
            <person name="Sun Q."/>
            <person name="Zhou Y."/>
        </authorList>
    </citation>
    <scope>NUCLEOTIDE SEQUENCE</scope>
    <source>
        <strain evidence="8">CGMCC 1.15082</strain>
    </source>
</reference>
<feature type="transmembrane region" description="Helical" evidence="7">
    <location>
        <begin position="21"/>
        <end position="42"/>
    </location>
</feature>
<dbReference type="Pfam" id="PF07681">
    <property type="entry name" value="DoxX"/>
    <property type="match status" value="1"/>
</dbReference>
<dbReference type="Proteomes" id="UP000646478">
    <property type="component" value="Unassembled WGS sequence"/>
</dbReference>
<feature type="transmembrane region" description="Helical" evidence="7">
    <location>
        <begin position="48"/>
        <end position="71"/>
    </location>
</feature>
<keyword evidence="4 7" id="KW-0812">Transmembrane</keyword>
<evidence type="ECO:0000256" key="5">
    <source>
        <dbReference type="ARBA" id="ARBA00022989"/>
    </source>
</evidence>
<gene>
    <name evidence="8" type="ORF">GCM10011491_01960</name>
</gene>
<dbReference type="GO" id="GO:0005886">
    <property type="term" value="C:plasma membrane"/>
    <property type="evidence" value="ECO:0007669"/>
    <property type="project" value="UniProtKB-SubCell"/>
</dbReference>
<evidence type="ECO:0000256" key="1">
    <source>
        <dbReference type="ARBA" id="ARBA00004651"/>
    </source>
</evidence>
<comment type="similarity">
    <text evidence="2">Belongs to the DoxX family.</text>
</comment>
<evidence type="ECO:0000256" key="2">
    <source>
        <dbReference type="ARBA" id="ARBA00006679"/>
    </source>
</evidence>
<accession>A0A916S0T9</accession>
<comment type="caution">
    <text evidence="8">The sequence shown here is derived from an EMBL/GenBank/DDBJ whole genome shotgun (WGS) entry which is preliminary data.</text>
</comment>
<dbReference type="EMBL" id="BMHH01000001">
    <property type="protein sequence ID" value="GGA78397.1"/>
    <property type="molecule type" value="Genomic_DNA"/>
</dbReference>
<dbReference type="RefSeq" id="WP_188820561.1">
    <property type="nucleotide sequence ID" value="NZ_BMHH01000001.1"/>
</dbReference>
<dbReference type="PANTHER" id="PTHR33452:SF1">
    <property type="entry name" value="INNER MEMBRANE PROTEIN YPHA-RELATED"/>
    <property type="match status" value="1"/>
</dbReference>